<reference evidence="3" key="1">
    <citation type="journal article" date="2014" name="Nat. Commun.">
        <title>The rainbow trout genome provides novel insights into evolution after whole-genome duplication in vertebrates.</title>
        <authorList>
            <person name="Berthelot C."/>
            <person name="Brunet F."/>
            <person name="Chalopin D."/>
            <person name="Juanchich A."/>
            <person name="Bernard M."/>
            <person name="Noel B."/>
            <person name="Bento P."/>
            <person name="Da Silva C."/>
            <person name="Labadie K."/>
            <person name="Alberti A."/>
            <person name="Aury J.M."/>
            <person name="Louis A."/>
            <person name="Dehais P."/>
            <person name="Bardou P."/>
            <person name="Montfort J."/>
            <person name="Klopp C."/>
            <person name="Cabau C."/>
            <person name="Gaspin C."/>
            <person name="Thorgaard G.H."/>
            <person name="Boussaha M."/>
            <person name="Quillet E."/>
            <person name="Guyomard R."/>
            <person name="Galiana D."/>
            <person name="Bobe J."/>
            <person name="Volff J.N."/>
            <person name="Genet C."/>
            <person name="Wincker P."/>
            <person name="Jaillon O."/>
            <person name="Roest Crollius H."/>
            <person name="Guiguen Y."/>
        </authorList>
    </citation>
    <scope>NUCLEOTIDE SEQUENCE [LARGE SCALE GENOMIC DNA]</scope>
</reference>
<feature type="domain" description="KIAA0319-like C-terminal" evidence="2">
    <location>
        <begin position="1"/>
        <end position="42"/>
    </location>
</feature>
<dbReference type="EMBL" id="FR979987">
    <property type="protein sequence ID" value="CDR18854.1"/>
    <property type="molecule type" value="Genomic_DNA"/>
</dbReference>
<keyword evidence="1" id="KW-0472">Membrane</keyword>
<protein>
    <recommendedName>
        <fullName evidence="2">KIAA0319-like C-terminal domain-containing protein</fullName>
    </recommendedName>
</protein>
<organism evidence="3 4">
    <name type="scientific">Oncorhynchus mykiss</name>
    <name type="common">Rainbow trout</name>
    <name type="synonym">Salmo gairdneri</name>
    <dbReference type="NCBI Taxonomy" id="8022"/>
    <lineage>
        <taxon>Eukaryota</taxon>
        <taxon>Metazoa</taxon>
        <taxon>Chordata</taxon>
        <taxon>Craniata</taxon>
        <taxon>Vertebrata</taxon>
        <taxon>Euteleostomi</taxon>
        <taxon>Actinopterygii</taxon>
        <taxon>Neopterygii</taxon>
        <taxon>Teleostei</taxon>
        <taxon>Protacanthopterygii</taxon>
        <taxon>Salmoniformes</taxon>
        <taxon>Salmonidae</taxon>
        <taxon>Salmoninae</taxon>
        <taxon>Oncorhynchus</taxon>
    </lineage>
</organism>
<dbReference type="Proteomes" id="UP000193380">
    <property type="component" value="Unassembled WGS sequence"/>
</dbReference>
<feature type="transmembrane region" description="Helical" evidence="1">
    <location>
        <begin position="62"/>
        <end position="87"/>
    </location>
</feature>
<dbReference type="Pfam" id="PF23620">
    <property type="entry name" value="KIAA0319"/>
    <property type="match status" value="1"/>
</dbReference>
<reference evidence="3" key="2">
    <citation type="submission" date="2014-03" db="EMBL/GenBank/DDBJ databases">
        <authorList>
            <person name="Genoscope - CEA"/>
        </authorList>
    </citation>
    <scope>NUCLEOTIDE SEQUENCE</scope>
</reference>
<keyword evidence="1" id="KW-0812">Transmembrane</keyword>
<keyword evidence="1" id="KW-1133">Transmembrane helix</keyword>
<dbReference type="InterPro" id="IPR056502">
    <property type="entry name" value="KIAA0319-like_C"/>
</dbReference>
<dbReference type="STRING" id="8022.A0A061A6X5"/>
<evidence type="ECO:0000259" key="2">
    <source>
        <dbReference type="Pfam" id="PF23620"/>
    </source>
</evidence>
<name>A0A061A6X5_ONCMY</name>
<accession>A0A061A6X5</accession>
<evidence type="ECO:0000256" key="1">
    <source>
        <dbReference type="SAM" id="Phobius"/>
    </source>
</evidence>
<proteinExistence type="predicted"/>
<gene>
    <name evidence="3" type="ORF">GSONMT00037354001</name>
</gene>
<evidence type="ECO:0000313" key="4">
    <source>
        <dbReference type="Proteomes" id="UP000193380"/>
    </source>
</evidence>
<dbReference type="PaxDb" id="8022-A0A061A6X5"/>
<dbReference type="AlphaFoldDB" id="A0A061A6X5"/>
<sequence length="106" mass="12188">MLVALAQVSVSQKDTVLRQLAALLHVLDNDIHLRCLWGHSDLRYCPMQQTHTKHTWLCFYTLYYGSVCVSVCLCLLPWCMLILFVYWCSSHTPHSVLAPLLGPWDV</sequence>
<evidence type="ECO:0000313" key="3">
    <source>
        <dbReference type="EMBL" id="CDR18854.1"/>
    </source>
</evidence>